<organism evidence="2 3">
    <name type="scientific">Quercus rubra</name>
    <name type="common">Northern red oak</name>
    <name type="synonym">Quercus borealis</name>
    <dbReference type="NCBI Taxonomy" id="3512"/>
    <lineage>
        <taxon>Eukaryota</taxon>
        <taxon>Viridiplantae</taxon>
        <taxon>Streptophyta</taxon>
        <taxon>Embryophyta</taxon>
        <taxon>Tracheophyta</taxon>
        <taxon>Spermatophyta</taxon>
        <taxon>Magnoliopsida</taxon>
        <taxon>eudicotyledons</taxon>
        <taxon>Gunneridae</taxon>
        <taxon>Pentapetalae</taxon>
        <taxon>rosids</taxon>
        <taxon>fabids</taxon>
        <taxon>Fagales</taxon>
        <taxon>Fagaceae</taxon>
        <taxon>Quercus</taxon>
    </lineage>
</organism>
<dbReference type="InterPro" id="IPR001810">
    <property type="entry name" value="F-box_dom"/>
</dbReference>
<keyword evidence="3" id="KW-1185">Reference proteome</keyword>
<name>A0AAN7IH29_QUERU</name>
<dbReference type="PANTHER" id="PTHR38926">
    <property type="entry name" value="F-BOX DOMAIN CONTAINING PROTEIN, EXPRESSED"/>
    <property type="match status" value="1"/>
</dbReference>
<feature type="domain" description="F-box" evidence="1">
    <location>
        <begin position="17"/>
        <end position="57"/>
    </location>
</feature>
<evidence type="ECO:0000259" key="1">
    <source>
        <dbReference type="Pfam" id="PF12937"/>
    </source>
</evidence>
<proteinExistence type="predicted"/>
<dbReference type="Gene3D" id="3.80.10.10">
    <property type="entry name" value="Ribonuclease Inhibitor"/>
    <property type="match status" value="1"/>
</dbReference>
<accession>A0AAN7IH29</accession>
<gene>
    <name evidence="2" type="ORF">RGQ29_027135</name>
</gene>
<sequence length="299" mass="34496">MRNKSSSVHRWNNMDYDILVKIFMSLNVMDLISVVSQVCSSWRSACCDPILWKKLDLCIQISDSCIYAPLQSDAWSYSVSNNNRLMNILKTTSNLSQGNVTCLIFNFFEYVEDEHLVYAAKRNRNLKRLALPIWSRLTVSGMRKAFKYWKGLESLTVPDFKSPMKLMKAIGTNCKNFSELKLTCNLNLDYANAIVKYVPKLKVLSLRATIVFNKETLICILDGLKHLEVLNICHCEFVFRDTTFSTTLCQELDKTIIEKGSRLREFLACQTNSCSICQSLKHYEFEKVRREDEVISLAL</sequence>
<evidence type="ECO:0000313" key="3">
    <source>
        <dbReference type="Proteomes" id="UP001324115"/>
    </source>
</evidence>
<dbReference type="InterPro" id="IPR032675">
    <property type="entry name" value="LRR_dom_sf"/>
</dbReference>
<protein>
    <recommendedName>
        <fullName evidence="1">F-box domain-containing protein</fullName>
    </recommendedName>
</protein>
<dbReference type="SUPFAM" id="SSF81383">
    <property type="entry name" value="F-box domain"/>
    <property type="match status" value="1"/>
</dbReference>
<dbReference type="Proteomes" id="UP001324115">
    <property type="component" value="Unassembled WGS sequence"/>
</dbReference>
<dbReference type="Pfam" id="PF12937">
    <property type="entry name" value="F-box-like"/>
    <property type="match status" value="1"/>
</dbReference>
<dbReference type="AlphaFoldDB" id="A0AAN7IH29"/>
<dbReference type="SUPFAM" id="SSF52047">
    <property type="entry name" value="RNI-like"/>
    <property type="match status" value="1"/>
</dbReference>
<evidence type="ECO:0000313" key="2">
    <source>
        <dbReference type="EMBL" id="KAK4576455.1"/>
    </source>
</evidence>
<dbReference type="EMBL" id="JAXUIC010000008">
    <property type="protein sequence ID" value="KAK4576455.1"/>
    <property type="molecule type" value="Genomic_DNA"/>
</dbReference>
<reference evidence="2 3" key="1">
    <citation type="journal article" date="2023" name="G3 (Bethesda)">
        <title>A haplotype-resolved chromosome-scale genome for Quercus rubra L. provides insights into the genetics of adaptive traits for red oak species.</title>
        <authorList>
            <person name="Kapoor B."/>
            <person name="Jenkins J."/>
            <person name="Schmutz J."/>
            <person name="Zhebentyayeva T."/>
            <person name="Kuelheim C."/>
            <person name="Coggeshall M."/>
            <person name="Heim C."/>
            <person name="Lasky J.R."/>
            <person name="Leites L."/>
            <person name="Islam-Faridi N."/>
            <person name="Romero-Severson J."/>
            <person name="DeLeo V.L."/>
            <person name="Lucas S.M."/>
            <person name="Lazic D."/>
            <person name="Gailing O."/>
            <person name="Carlson J."/>
            <person name="Staton M."/>
        </authorList>
    </citation>
    <scope>NUCLEOTIDE SEQUENCE [LARGE SCALE GENOMIC DNA]</scope>
    <source>
        <strain evidence="2">Pseudo-F2</strain>
    </source>
</reference>
<dbReference type="PANTHER" id="PTHR38926:SF13">
    <property type="entry name" value="F-BOX DOMAIN CONTAINING PROTEIN, EXPRESSED"/>
    <property type="match status" value="1"/>
</dbReference>
<comment type="caution">
    <text evidence="2">The sequence shown here is derived from an EMBL/GenBank/DDBJ whole genome shotgun (WGS) entry which is preliminary data.</text>
</comment>
<dbReference type="InterPro" id="IPR036047">
    <property type="entry name" value="F-box-like_dom_sf"/>
</dbReference>